<reference evidence="3 4" key="2">
    <citation type="submission" date="2024-07" db="EMBL/GenBank/DDBJ databases">
        <authorList>
            <person name="Akdeniz Z."/>
        </authorList>
    </citation>
    <scope>NUCLEOTIDE SEQUENCE [LARGE SCALE GENOMIC DNA]</scope>
</reference>
<reference evidence="2" key="1">
    <citation type="submission" date="2023-06" db="EMBL/GenBank/DDBJ databases">
        <authorList>
            <person name="Kurt Z."/>
        </authorList>
    </citation>
    <scope>NUCLEOTIDE SEQUENCE</scope>
</reference>
<feature type="transmembrane region" description="Helical" evidence="1">
    <location>
        <begin position="511"/>
        <end position="529"/>
    </location>
</feature>
<evidence type="ECO:0000313" key="2">
    <source>
        <dbReference type="EMBL" id="CAI9913480.1"/>
    </source>
</evidence>
<name>A0AA86TBJ9_9EUKA</name>
<evidence type="ECO:0000313" key="3">
    <source>
        <dbReference type="EMBL" id="CAL6054288.1"/>
    </source>
</evidence>
<dbReference type="AlphaFoldDB" id="A0AA86TBJ9"/>
<comment type="caution">
    <text evidence="2">The sequence shown here is derived from an EMBL/GenBank/DDBJ whole genome shotgun (WGS) entry which is preliminary data.</text>
</comment>
<keyword evidence="1" id="KW-0472">Membrane</keyword>
<sequence length="534" mass="59527">MILLLLDTIELNCFTDTTLVVLSKQSREPTFTATLLTDNSKDALVCNQLASSPLQISLDFDGFIYTYPTLTTLQKAVDLTFPCTDVNNCDAAFLATSVAFKIVFPDTSTVSTDVVSVFKIDKYNRLSCLSYQQISYTTASKLIQISADAGACKFQLISAQSATVKLFVYPDLVIEKQYPLAAVTNLQDLLTNMVINCNTDFTGTQKRICERIVAQFEELLNNKADVTISLPAVIPDASATYSRQSEFQIFTHIVAISSSFVKDYDCYTSQKATVFRSMLLMQYVLNPASIHCVLPVDQFIGAFDRTVFTISITDSDSTSVEFEFTSTFKNQQTTAAWLECSSEASGQQSCITKIEQFKKMKNPTSIISREFMNGPLIIKQVQNSVEMSTSKYANAVARLNQSQFCFNTTNNGDTNAFYPVQIQFAAGEPRYFPSLHTEKLVIQDQVYFPGNAKAGESAKYCFNVELSPAQKEEYNKLYQAKESVTGTIEFLGQVIAIEKLQIVQSTQDTDYMYVLAAVLVISSIIWFATQKMQK</sequence>
<keyword evidence="4" id="KW-1185">Reference proteome</keyword>
<organism evidence="2">
    <name type="scientific">Hexamita inflata</name>
    <dbReference type="NCBI Taxonomy" id="28002"/>
    <lineage>
        <taxon>Eukaryota</taxon>
        <taxon>Metamonada</taxon>
        <taxon>Diplomonadida</taxon>
        <taxon>Hexamitidae</taxon>
        <taxon>Hexamitinae</taxon>
        <taxon>Hexamita</taxon>
    </lineage>
</organism>
<keyword evidence="1" id="KW-0812">Transmembrane</keyword>
<accession>A0AA86TBJ9</accession>
<evidence type="ECO:0000256" key="1">
    <source>
        <dbReference type="SAM" id="Phobius"/>
    </source>
</evidence>
<protein>
    <submittedName>
        <fullName evidence="3">Hypothetical_protein</fullName>
    </submittedName>
</protein>
<dbReference type="EMBL" id="CATOUU010000025">
    <property type="protein sequence ID" value="CAI9913480.1"/>
    <property type="molecule type" value="Genomic_DNA"/>
</dbReference>
<evidence type="ECO:0000313" key="4">
    <source>
        <dbReference type="Proteomes" id="UP001642409"/>
    </source>
</evidence>
<dbReference type="EMBL" id="CAXDID020000201">
    <property type="protein sequence ID" value="CAL6054288.1"/>
    <property type="molecule type" value="Genomic_DNA"/>
</dbReference>
<proteinExistence type="predicted"/>
<keyword evidence="1" id="KW-1133">Transmembrane helix</keyword>
<dbReference type="Proteomes" id="UP001642409">
    <property type="component" value="Unassembled WGS sequence"/>
</dbReference>
<gene>
    <name evidence="2" type="ORF">HINF_LOCUS1125</name>
    <name evidence="3" type="ORF">HINF_LOCUS45996</name>
</gene>